<evidence type="ECO:0000259" key="11">
    <source>
        <dbReference type="Pfam" id="PF00370"/>
    </source>
</evidence>
<dbReference type="InterPro" id="IPR000577">
    <property type="entry name" value="Carb_kinase_FGGY"/>
</dbReference>
<dbReference type="InterPro" id="IPR043129">
    <property type="entry name" value="ATPase_NBD"/>
</dbReference>
<dbReference type="GO" id="GO:0005829">
    <property type="term" value="C:cytosol"/>
    <property type="evidence" value="ECO:0007669"/>
    <property type="project" value="TreeGrafter"/>
</dbReference>
<dbReference type="Pfam" id="PF02782">
    <property type="entry name" value="FGGY_C"/>
    <property type="match status" value="1"/>
</dbReference>
<feature type="binding site" evidence="9">
    <location>
        <position position="268"/>
    </location>
    <ligand>
        <name>ADP</name>
        <dbReference type="ChEBI" id="CHEBI:456216"/>
    </ligand>
</feature>
<evidence type="ECO:0000313" key="13">
    <source>
        <dbReference type="EMBL" id="AHE98140.1"/>
    </source>
</evidence>
<dbReference type="EMBL" id="CP007029">
    <property type="protein sequence ID" value="AHE98140.1"/>
    <property type="molecule type" value="Genomic_DNA"/>
</dbReference>
<dbReference type="SUPFAM" id="SSF53067">
    <property type="entry name" value="Actin-like ATPase domain"/>
    <property type="match status" value="2"/>
</dbReference>
<comment type="similarity">
    <text evidence="2 9 10">Belongs to the FGGY kinase family.</text>
</comment>
<comment type="function">
    <text evidence="9">Key enzyme in the regulation of glycerol uptake and metabolism. Catalyzes the phosphorylation of glycerol to yield sn-glycerol 3-phosphate.</text>
</comment>
<evidence type="ECO:0000256" key="1">
    <source>
        <dbReference type="ARBA" id="ARBA00005190"/>
    </source>
</evidence>
<proteinExistence type="inferred from homology"/>
<comment type="pathway">
    <text evidence="1 9">Polyol metabolism; glycerol degradation via glycerol kinase pathway; sn-glycerol 3-phosphate from glycerol: step 1/1.</text>
</comment>
<dbReference type="OrthoDB" id="9805576at2"/>
<dbReference type="UniPathway" id="UPA00618">
    <property type="reaction ID" value="UER00672"/>
</dbReference>
<feature type="binding site" evidence="9">
    <location>
        <position position="413"/>
    </location>
    <ligand>
        <name>ADP</name>
        <dbReference type="ChEBI" id="CHEBI:456216"/>
    </ligand>
</feature>
<feature type="binding site" evidence="9">
    <location>
        <position position="135"/>
    </location>
    <ligand>
        <name>glycerol</name>
        <dbReference type="ChEBI" id="CHEBI:17754"/>
    </ligand>
</feature>
<keyword evidence="5 9" id="KW-0418">Kinase</keyword>
<dbReference type="InterPro" id="IPR018484">
    <property type="entry name" value="FGGY_N"/>
</dbReference>
<dbReference type="NCBIfam" id="TIGR01311">
    <property type="entry name" value="glycerol_kin"/>
    <property type="match status" value="1"/>
</dbReference>
<feature type="binding site" evidence="9">
    <location>
        <position position="84"/>
    </location>
    <ligand>
        <name>glycerol</name>
        <dbReference type="ChEBI" id="CHEBI:17754"/>
    </ligand>
</feature>
<keyword evidence="7 9" id="KW-0067">ATP-binding</keyword>
<feature type="binding site" evidence="9">
    <location>
        <position position="312"/>
    </location>
    <ligand>
        <name>ADP</name>
        <dbReference type="ChEBI" id="CHEBI:456216"/>
    </ligand>
</feature>
<comment type="catalytic activity">
    <reaction evidence="8 9">
        <text>glycerol + ATP = sn-glycerol 3-phosphate + ADP + H(+)</text>
        <dbReference type="Rhea" id="RHEA:21644"/>
        <dbReference type="ChEBI" id="CHEBI:15378"/>
        <dbReference type="ChEBI" id="CHEBI:17754"/>
        <dbReference type="ChEBI" id="CHEBI:30616"/>
        <dbReference type="ChEBI" id="CHEBI:57597"/>
        <dbReference type="ChEBI" id="CHEBI:456216"/>
        <dbReference type="EC" id="2.7.1.30"/>
    </reaction>
</comment>
<dbReference type="InterPro" id="IPR018485">
    <property type="entry name" value="FGGY_C"/>
</dbReference>
<feature type="binding site" evidence="9">
    <location>
        <position position="246"/>
    </location>
    <ligand>
        <name>glycerol</name>
        <dbReference type="ChEBI" id="CHEBI:17754"/>
    </ligand>
</feature>
<feature type="binding site" evidence="9">
    <location>
        <position position="312"/>
    </location>
    <ligand>
        <name>ATP</name>
        <dbReference type="ChEBI" id="CHEBI:30616"/>
    </ligand>
</feature>
<feature type="binding site" evidence="9">
    <location>
        <position position="83"/>
    </location>
    <ligand>
        <name>glycerol</name>
        <dbReference type="ChEBI" id="CHEBI:17754"/>
    </ligand>
</feature>
<feature type="binding site" evidence="9">
    <location>
        <position position="413"/>
    </location>
    <ligand>
        <name>ATP</name>
        <dbReference type="ChEBI" id="CHEBI:30616"/>
    </ligand>
</feature>
<dbReference type="PIRSF" id="PIRSF000538">
    <property type="entry name" value="GlpK"/>
    <property type="match status" value="1"/>
</dbReference>
<evidence type="ECO:0000256" key="10">
    <source>
        <dbReference type="RuleBase" id="RU003733"/>
    </source>
</evidence>
<keyword evidence="6 9" id="KW-0319">Glycerol metabolism</keyword>
<dbReference type="PANTHER" id="PTHR10196:SF69">
    <property type="entry name" value="GLYCEROL KINASE"/>
    <property type="match status" value="1"/>
</dbReference>
<dbReference type="CDD" id="cd07786">
    <property type="entry name" value="FGGY_EcGK_like"/>
    <property type="match status" value="1"/>
</dbReference>
<keyword evidence="3 9" id="KW-0808">Transferase</keyword>
<feature type="domain" description="Carbohydrate kinase FGGY C-terminal" evidence="12">
    <location>
        <begin position="263"/>
        <end position="452"/>
    </location>
</feature>
<evidence type="ECO:0000256" key="5">
    <source>
        <dbReference type="ARBA" id="ARBA00022777"/>
    </source>
</evidence>
<dbReference type="HAMAP" id="MF_00186">
    <property type="entry name" value="Glycerol_kin"/>
    <property type="match status" value="1"/>
</dbReference>
<accession>W0DMM3</accession>
<dbReference type="NCBIfam" id="NF000756">
    <property type="entry name" value="PRK00047.1"/>
    <property type="match status" value="1"/>
</dbReference>
<dbReference type="GO" id="GO:0004370">
    <property type="term" value="F:glycerol kinase activity"/>
    <property type="evidence" value="ECO:0007669"/>
    <property type="project" value="UniProtKB-UniRule"/>
</dbReference>
<feature type="binding site" evidence="9">
    <location>
        <position position="247"/>
    </location>
    <ligand>
        <name>glycerol</name>
        <dbReference type="ChEBI" id="CHEBI:17754"/>
    </ligand>
</feature>
<dbReference type="EC" id="2.7.1.30" evidence="9"/>
<evidence type="ECO:0000256" key="2">
    <source>
        <dbReference type="ARBA" id="ARBA00009156"/>
    </source>
</evidence>
<dbReference type="Pfam" id="PF00370">
    <property type="entry name" value="FGGY_N"/>
    <property type="match status" value="1"/>
</dbReference>
<feature type="binding site" evidence="9">
    <location>
        <position position="84"/>
    </location>
    <ligand>
        <name>sn-glycerol 3-phosphate</name>
        <dbReference type="ChEBI" id="CHEBI:57597"/>
    </ligand>
</feature>
<dbReference type="Proteomes" id="UP000005289">
    <property type="component" value="Chromosome"/>
</dbReference>
<comment type="caution">
    <text evidence="9">Lacks conserved residue(s) required for the propagation of feature annotation.</text>
</comment>
<dbReference type="HOGENOM" id="CLU_009281_2_3_6"/>
<feature type="binding site" evidence="9">
    <location>
        <position position="83"/>
    </location>
    <ligand>
        <name>sn-glycerol 3-phosphate</name>
        <dbReference type="ChEBI" id="CHEBI:57597"/>
    </ligand>
</feature>
<dbReference type="GO" id="GO:0005524">
    <property type="term" value="F:ATP binding"/>
    <property type="evidence" value="ECO:0007669"/>
    <property type="project" value="UniProtKB-UniRule"/>
</dbReference>
<feature type="binding site" evidence="9">
    <location>
        <position position="14"/>
    </location>
    <ligand>
        <name>ATP</name>
        <dbReference type="ChEBI" id="CHEBI:30616"/>
    </ligand>
</feature>
<feature type="binding site" evidence="9">
    <location>
        <position position="13"/>
    </location>
    <ligand>
        <name>ATP</name>
        <dbReference type="ChEBI" id="CHEBI:30616"/>
    </ligand>
</feature>
<dbReference type="FunFam" id="3.30.420.40:FF:000007">
    <property type="entry name" value="Glycerol kinase"/>
    <property type="match status" value="1"/>
</dbReference>
<comment type="activity regulation">
    <text evidence="9">Inhibited by fructose 1,6-bisphosphate (FBP).</text>
</comment>
<dbReference type="Gene3D" id="3.30.420.40">
    <property type="match status" value="2"/>
</dbReference>
<evidence type="ECO:0000256" key="3">
    <source>
        <dbReference type="ARBA" id="ARBA00022679"/>
    </source>
</evidence>
<feature type="binding site" evidence="9">
    <location>
        <position position="135"/>
    </location>
    <ligand>
        <name>sn-glycerol 3-phosphate</name>
        <dbReference type="ChEBI" id="CHEBI:57597"/>
    </ligand>
</feature>
<name>W0DMM3_9GAMM</name>
<dbReference type="AlphaFoldDB" id="W0DMM3"/>
<dbReference type="KEGG" id="tti:THITH_07535"/>
<gene>
    <name evidence="9 13" type="primary">glpK</name>
    <name evidence="13" type="ORF">THITH_07535</name>
</gene>
<feature type="binding site" evidence="9">
    <location>
        <position position="268"/>
    </location>
    <ligand>
        <name>ATP</name>
        <dbReference type="ChEBI" id="CHEBI:30616"/>
    </ligand>
</feature>
<evidence type="ECO:0000256" key="7">
    <source>
        <dbReference type="ARBA" id="ARBA00022840"/>
    </source>
</evidence>
<evidence type="ECO:0000259" key="12">
    <source>
        <dbReference type="Pfam" id="PF02782"/>
    </source>
</evidence>
<organism evidence="13 14">
    <name type="scientific">Thioalkalivibrio paradoxus ARh 1</name>
    <dbReference type="NCBI Taxonomy" id="713585"/>
    <lineage>
        <taxon>Bacteria</taxon>
        <taxon>Pseudomonadati</taxon>
        <taxon>Pseudomonadota</taxon>
        <taxon>Gammaproteobacteria</taxon>
        <taxon>Chromatiales</taxon>
        <taxon>Ectothiorhodospiraceae</taxon>
        <taxon>Thioalkalivibrio</taxon>
    </lineage>
</organism>
<dbReference type="PROSITE" id="PS00445">
    <property type="entry name" value="FGGY_KINASES_2"/>
    <property type="match status" value="1"/>
</dbReference>
<keyword evidence="4 9" id="KW-0547">Nucleotide-binding</keyword>
<dbReference type="InterPro" id="IPR018483">
    <property type="entry name" value="Carb_kinase_FGGY_CS"/>
</dbReference>
<feature type="binding site" evidence="9">
    <location>
        <position position="246"/>
    </location>
    <ligand>
        <name>sn-glycerol 3-phosphate</name>
        <dbReference type="ChEBI" id="CHEBI:57597"/>
    </ligand>
</feature>
<evidence type="ECO:0000256" key="4">
    <source>
        <dbReference type="ARBA" id="ARBA00022741"/>
    </source>
</evidence>
<evidence type="ECO:0000313" key="14">
    <source>
        <dbReference type="Proteomes" id="UP000005289"/>
    </source>
</evidence>
<protein>
    <recommendedName>
        <fullName evidence="9">Glycerol kinase</fullName>
        <ecNumber evidence="9">2.7.1.30</ecNumber>
    </recommendedName>
    <alternativeName>
        <fullName evidence="9">ATP:glycerol 3-phosphotransferase</fullName>
    </alternativeName>
    <alternativeName>
        <fullName evidence="9">Glycerokinase</fullName>
        <shortName evidence="9">GK</shortName>
    </alternativeName>
</protein>
<dbReference type="STRING" id="713585.THITH_07535"/>
<feature type="binding site" evidence="9">
    <location>
        <position position="417"/>
    </location>
    <ligand>
        <name>ADP</name>
        <dbReference type="ChEBI" id="CHEBI:456216"/>
    </ligand>
</feature>
<sequence>MAERWILAIDAGTTGVTAIVFDHDGRVRSRAYAEFMQHYPRAGWVEHDAEEILSVTLRVFGEALRDGGIRADDLQGIGITNQRETVVLWDRASGRPLGPAIVWQDRRTAGFCDALRERGLEAWLQERTGLLIDPYFSATKLHWLLAQDPDLRMRGRSGRIAFGTIDSWLVFRLSGQRAHVTDYSNASRTQLYNLHDLRWDEEILELLEIPAQLLPEVMPSSWIYAHTDPEVVPGGRPIPIAGIAGDQQAALFGQACHEPGMAKNTYGTGSFVLQHTGTKAVPSHQRLLTTIAWGIGDEPVEYAQEGAIFVTGAAVQWLRDGLGMIASAAETEALARSVADNEGVYFVPALTGLGAPHWDPHARGLLIGLTRGTGKAQVAQAVLESIAYQTRDVLEAMQRDSGIRLAELRCDGGAALNPVLMQFQADILASTVVVPETVETTALGAAYLAGLATGFWNDREELARHWRVRNRYTPSLPEPERERLYRRWLRAVELSRGWAREDADG</sequence>
<evidence type="ECO:0000256" key="9">
    <source>
        <dbReference type="HAMAP-Rule" id="MF_00186"/>
    </source>
</evidence>
<keyword evidence="14" id="KW-1185">Reference proteome</keyword>
<feature type="binding site" evidence="9">
    <location>
        <position position="13"/>
    </location>
    <ligand>
        <name>ADP</name>
        <dbReference type="ChEBI" id="CHEBI:456216"/>
    </ligand>
</feature>
<dbReference type="InterPro" id="IPR005999">
    <property type="entry name" value="Glycerol_kin"/>
</dbReference>
<evidence type="ECO:0000256" key="6">
    <source>
        <dbReference type="ARBA" id="ARBA00022798"/>
    </source>
</evidence>
<dbReference type="RefSeq" id="WP_006747737.1">
    <property type="nucleotide sequence ID" value="NZ_CP007029.1"/>
</dbReference>
<evidence type="ECO:0000256" key="8">
    <source>
        <dbReference type="ARBA" id="ARBA00052101"/>
    </source>
</evidence>
<dbReference type="PANTHER" id="PTHR10196">
    <property type="entry name" value="SUGAR KINASE"/>
    <property type="match status" value="1"/>
</dbReference>
<feature type="binding site" evidence="9">
    <location>
        <position position="316"/>
    </location>
    <ligand>
        <name>ATP</name>
        <dbReference type="ChEBI" id="CHEBI:30616"/>
    </ligand>
</feature>
<dbReference type="GO" id="GO:0019563">
    <property type="term" value="P:glycerol catabolic process"/>
    <property type="evidence" value="ECO:0007669"/>
    <property type="project" value="UniProtKB-UniRule"/>
</dbReference>
<feature type="domain" description="Carbohydrate kinase FGGY N-terminal" evidence="11">
    <location>
        <begin position="6"/>
        <end position="253"/>
    </location>
</feature>
<reference evidence="13 14" key="1">
    <citation type="submission" date="2013-12" db="EMBL/GenBank/DDBJ databases">
        <authorList>
            <consortium name="DOE Joint Genome Institute"/>
            <person name="Muyzer G."/>
            <person name="Huntemann M."/>
            <person name="Han J."/>
            <person name="Chen A."/>
            <person name="Kyrpides N."/>
            <person name="Mavromatis K."/>
            <person name="Markowitz V."/>
            <person name="Palaniappan K."/>
            <person name="Ivanova N."/>
            <person name="Schaumberg A."/>
            <person name="Pati A."/>
            <person name="Liolios K."/>
            <person name="Nordberg H.P."/>
            <person name="Cantor M.N."/>
            <person name="Hua S.X."/>
            <person name="Woyke T."/>
        </authorList>
    </citation>
    <scope>NUCLEOTIDE SEQUENCE [LARGE SCALE GENOMIC DNA]</scope>
    <source>
        <strain evidence="13 14">ARh 1</strain>
    </source>
</reference>
<dbReference type="GO" id="GO:0006072">
    <property type="term" value="P:glycerol-3-phosphate metabolic process"/>
    <property type="evidence" value="ECO:0007669"/>
    <property type="project" value="InterPro"/>
</dbReference>
<feature type="binding site" evidence="9">
    <location>
        <position position="13"/>
    </location>
    <ligand>
        <name>sn-glycerol 3-phosphate</name>
        <dbReference type="ChEBI" id="CHEBI:57597"/>
    </ligand>
</feature>
<dbReference type="FunFam" id="3.30.420.40:FF:000008">
    <property type="entry name" value="Glycerol kinase"/>
    <property type="match status" value="1"/>
</dbReference>